<evidence type="ECO:0000256" key="1">
    <source>
        <dbReference type="ARBA" id="ARBA00022490"/>
    </source>
</evidence>
<comment type="function">
    <text evidence="5">Could be a nuclease involved in processing of the 5'-end of pre-16S rRNA.</text>
</comment>
<evidence type="ECO:0000259" key="7">
    <source>
        <dbReference type="SMART" id="SM00732"/>
    </source>
</evidence>
<dbReference type="InterPro" id="IPR037027">
    <property type="entry name" value="YqgF/RNaseH-like_dom_sf"/>
</dbReference>
<comment type="similarity">
    <text evidence="5">Belongs to the YqgF HJR family.</text>
</comment>
<evidence type="ECO:0000313" key="9">
    <source>
        <dbReference type="Proteomes" id="UP001162800"/>
    </source>
</evidence>
<evidence type="ECO:0000256" key="6">
    <source>
        <dbReference type="SAM" id="MobiDB-lite"/>
    </source>
</evidence>
<evidence type="ECO:0000256" key="4">
    <source>
        <dbReference type="ARBA" id="ARBA00022801"/>
    </source>
</evidence>
<protein>
    <recommendedName>
        <fullName evidence="5">Putative pre-16S rRNA nuclease</fullName>
        <ecNumber evidence="5">3.1.-.-</ecNumber>
    </recommendedName>
</protein>
<keyword evidence="1 5" id="KW-0963">Cytoplasm</keyword>
<feature type="region of interest" description="Disordered" evidence="6">
    <location>
        <begin position="1"/>
        <end position="22"/>
    </location>
</feature>
<dbReference type="InterPro" id="IPR012337">
    <property type="entry name" value="RNaseH-like_sf"/>
</dbReference>
<dbReference type="PANTHER" id="PTHR33317">
    <property type="entry name" value="POLYNUCLEOTIDYL TRANSFERASE, RIBONUCLEASE H-LIKE SUPERFAMILY PROTEIN"/>
    <property type="match status" value="1"/>
</dbReference>
<dbReference type="RefSeq" id="WP_231041766.1">
    <property type="nucleotide sequence ID" value="NZ_CP106881.1"/>
</dbReference>
<proteinExistence type="inferred from homology"/>
<dbReference type="InterPro" id="IPR005227">
    <property type="entry name" value="YqgF"/>
</dbReference>
<dbReference type="SUPFAM" id="SSF53098">
    <property type="entry name" value="Ribonuclease H-like"/>
    <property type="match status" value="1"/>
</dbReference>
<reference evidence="8" key="1">
    <citation type="submission" date="2022-09" db="EMBL/GenBank/DDBJ databases">
        <title>The complete genome of Acidovorax sp. 5MLIR.</title>
        <authorList>
            <person name="Liu L."/>
            <person name="Yue J."/>
            <person name="Yang F."/>
            <person name="Yuan J."/>
            <person name="Li L."/>
        </authorList>
    </citation>
    <scope>NUCLEOTIDE SEQUENCE</scope>
    <source>
        <strain evidence="8">5MLIR</strain>
    </source>
</reference>
<evidence type="ECO:0000256" key="2">
    <source>
        <dbReference type="ARBA" id="ARBA00022517"/>
    </source>
</evidence>
<evidence type="ECO:0000313" key="8">
    <source>
        <dbReference type="EMBL" id="UYG50669.1"/>
    </source>
</evidence>
<gene>
    <name evidence="8" type="primary">ruvX</name>
    <name evidence="8" type="ORF">M9799_11250</name>
</gene>
<dbReference type="EC" id="3.1.-.-" evidence="5"/>
<dbReference type="EMBL" id="CP106881">
    <property type="protein sequence ID" value="UYG50669.1"/>
    <property type="molecule type" value="Genomic_DNA"/>
</dbReference>
<dbReference type="PANTHER" id="PTHR33317:SF4">
    <property type="entry name" value="POLYNUCLEOTIDYL TRANSFERASE, RIBONUCLEASE H-LIKE SUPERFAMILY PROTEIN"/>
    <property type="match status" value="1"/>
</dbReference>
<dbReference type="CDD" id="cd16964">
    <property type="entry name" value="YqgF"/>
    <property type="match status" value="1"/>
</dbReference>
<dbReference type="InterPro" id="IPR006641">
    <property type="entry name" value="YqgF/RNaseH-like_dom"/>
</dbReference>
<keyword evidence="2 5" id="KW-0690">Ribosome biogenesis</keyword>
<keyword evidence="9" id="KW-1185">Reference proteome</keyword>
<sequence>MSEASPQGAGAPAAPPRASGTAPAVVPAHFQSFLAFDFGAKRTGVATGSRMFGITTPQATIKAEGADARMLQVAARIKEFEPDALVIGVPWHPDGTAHENTARALKFGRQLRGRFGLQVFEVDERYSTTEALAEGARDADAASACIILEQFLRSLP</sequence>
<dbReference type="HAMAP" id="MF_00651">
    <property type="entry name" value="Nuclease_YqgF"/>
    <property type="match status" value="1"/>
</dbReference>
<dbReference type="Proteomes" id="UP001162800">
    <property type="component" value="Chromosome"/>
</dbReference>
<dbReference type="Pfam" id="PF03652">
    <property type="entry name" value="RuvX"/>
    <property type="match status" value="1"/>
</dbReference>
<evidence type="ECO:0000256" key="3">
    <source>
        <dbReference type="ARBA" id="ARBA00022722"/>
    </source>
</evidence>
<feature type="domain" description="YqgF/RNase H-like" evidence="7">
    <location>
        <begin position="31"/>
        <end position="131"/>
    </location>
</feature>
<name>A0ABY6G6M9_9BURK</name>
<accession>A0ABY6G6M9</accession>
<dbReference type="SMART" id="SM00732">
    <property type="entry name" value="YqgFc"/>
    <property type="match status" value="1"/>
</dbReference>
<organism evidence="8 9">
    <name type="scientific">Comamonas endophytica</name>
    <dbReference type="NCBI Taxonomy" id="2949090"/>
    <lineage>
        <taxon>Bacteria</taxon>
        <taxon>Pseudomonadati</taxon>
        <taxon>Pseudomonadota</taxon>
        <taxon>Betaproteobacteria</taxon>
        <taxon>Burkholderiales</taxon>
        <taxon>Comamonadaceae</taxon>
        <taxon>Comamonas</taxon>
    </lineage>
</organism>
<dbReference type="Gene3D" id="3.30.420.140">
    <property type="entry name" value="YqgF/RNase H-like domain"/>
    <property type="match status" value="1"/>
</dbReference>
<keyword evidence="4 5" id="KW-0378">Hydrolase</keyword>
<keyword evidence="3 5" id="KW-0540">Nuclease</keyword>
<dbReference type="NCBIfam" id="TIGR00250">
    <property type="entry name" value="RNAse_H_YqgF"/>
    <property type="match status" value="1"/>
</dbReference>
<comment type="subcellular location">
    <subcellularLocation>
        <location evidence="5">Cytoplasm</location>
    </subcellularLocation>
</comment>
<evidence type="ECO:0000256" key="5">
    <source>
        <dbReference type="HAMAP-Rule" id="MF_00651"/>
    </source>
</evidence>